<organism evidence="9 10">
    <name type="scientific">Cryptosporangium minutisporangium</name>
    <dbReference type="NCBI Taxonomy" id="113569"/>
    <lineage>
        <taxon>Bacteria</taxon>
        <taxon>Bacillati</taxon>
        <taxon>Actinomycetota</taxon>
        <taxon>Actinomycetes</taxon>
        <taxon>Cryptosporangiales</taxon>
        <taxon>Cryptosporangiaceae</taxon>
        <taxon>Cryptosporangium</taxon>
    </lineage>
</organism>
<dbReference type="InterPro" id="IPR036259">
    <property type="entry name" value="MFS_trans_sf"/>
</dbReference>
<feature type="transmembrane region" description="Helical" evidence="7">
    <location>
        <begin position="424"/>
        <end position="442"/>
    </location>
</feature>
<comment type="caution">
    <text evidence="9">The sequence shown here is derived from an EMBL/GenBank/DDBJ whole genome shotgun (WGS) entry which is preliminary data.</text>
</comment>
<dbReference type="PANTHER" id="PTHR43045">
    <property type="entry name" value="SHIKIMATE TRANSPORTER"/>
    <property type="match status" value="1"/>
</dbReference>
<keyword evidence="10" id="KW-1185">Reference proteome</keyword>
<dbReference type="EMBL" id="BAAAYN010000012">
    <property type="protein sequence ID" value="GAA3385765.1"/>
    <property type="molecule type" value="Genomic_DNA"/>
</dbReference>
<name>A0ABP6SUD3_9ACTN</name>
<evidence type="ECO:0000313" key="9">
    <source>
        <dbReference type="EMBL" id="GAA3385765.1"/>
    </source>
</evidence>
<evidence type="ECO:0000256" key="1">
    <source>
        <dbReference type="ARBA" id="ARBA00004651"/>
    </source>
</evidence>
<dbReference type="Proteomes" id="UP001501676">
    <property type="component" value="Unassembled WGS sequence"/>
</dbReference>
<evidence type="ECO:0000256" key="5">
    <source>
        <dbReference type="ARBA" id="ARBA00022989"/>
    </source>
</evidence>
<dbReference type="PANTHER" id="PTHR43045:SF1">
    <property type="entry name" value="SHIKIMATE TRANSPORTER"/>
    <property type="match status" value="1"/>
</dbReference>
<comment type="subcellular location">
    <subcellularLocation>
        <location evidence="1">Cell membrane</location>
        <topology evidence="1">Multi-pass membrane protein</topology>
    </subcellularLocation>
</comment>
<evidence type="ECO:0000256" key="7">
    <source>
        <dbReference type="SAM" id="Phobius"/>
    </source>
</evidence>
<keyword evidence="5 7" id="KW-1133">Transmembrane helix</keyword>
<dbReference type="Gene3D" id="1.20.1250.20">
    <property type="entry name" value="MFS general substrate transporter like domains"/>
    <property type="match status" value="2"/>
</dbReference>
<keyword evidence="4 7" id="KW-0812">Transmembrane</keyword>
<sequence length="467" mass="48101">MYPSDALGVPIGYRPARANARPMAGPRVEQQVDAVTRRPTGRGLPAAGLLLSTATWYTLFLFASGAPAILGPLFFTRYGGATGNLFALATAGVAFLARPIGALIFGRLGDTVGRRPALLSSLALAGTSIVLIGALPVADSIGSLAPLLLVALMLVHGVAIGGIWSGMALSLTEAAPPRRRGLVGGFVQGGVSCGAILANVAIYAAISAFDEETFESWGWRVPFLAGGVLLAAVVVIALRPRDPNQQPEPVAHPRPILHVLRRPGRLLLAAGLLFAANAAFYVTITGTVEYGVTELRLARADLVGGAFVAAVVGVLGALGGGALADRMGRRPVVILGAVATGLWAFPFFWLVNTAAVELITFAMAVSGLASALGYGAVAAYLTELFDRRSRYTGTALAYHLGAAVAGGAAQVAVLKLPTYVESGVSWFLIGAATLTVLCALALPETKPRSAEQQRYARLKEGSGGGRG</sequence>
<evidence type="ECO:0000313" key="10">
    <source>
        <dbReference type="Proteomes" id="UP001501676"/>
    </source>
</evidence>
<evidence type="ECO:0000259" key="8">
    <source>
        <dbReference type="PROSITE" id="PS50850"/>
    </source>
</evidence>
<proteinExistence type="predicted"/>
<reference evidence="10" key="1">
    <citation type="journal article" date="2019" name="Int. J. Syst. Evol. Microbiol.">
        <title>The Global Catalogue of Microorganisms (GCM) 10K type strain sequencing project: providing services to taxonomists for standard genome sequencing and annotation.</title>
        <authorList>
            <consortium name="The Broad Institute Genomics Platform"/>
            <consortium name="The Broad Institute Genome Sequencing Center for Infectious Disease"/>
            <person name="Wu L."/>
            <person name="Ma J."/>
        </authorList>
    </citation>
    <scope>NUCLEOTIDE SEQUENCE [LARGE SCALE GENOMIC DNA]</scope>
    <source>
        <strain evidence="10">JCM 9458</strain>
    </source>
</reference>
<feature type="transmembrane region" description="Helical" evidence="7">
    <location>
        <begin position="331"/>
        <end position="352"/>
    </location>
</feature>
<feature type="transmembrane region" description="Helical" evidence="7">
    <location>
        <begin position="393"/>
        <end position="412"/>
    </location>
</feature>
<dbReference type="PROSITE" id="PS00216">
    <property type="entry name" value="SUGAR_TRANSPORT_1"/>
    <property type="match status" value="1"/>
</dbReference>
<dbReference type="SUPFAM" id="SSF103473">
    <property type="entry name" value="MFS general substrate transporter"/>
    <property type="match status" value="1"/>
</dbReference>
<feature type="transmembrane region" description="Helical" evidence="7">
    <location>
        <begin position="181"/>
        <end position="205"/>
    </location>
</feature>
<keyword evidence="2" id="KW-0813">Transport</keyword>
<feature type="transmembrane region" description="Helical" evidence="7">
    <location>
        <begin position="358"/>
        <end position="381"/>
    </location>
</feature>
<feature type="transmembrane region" description="Helical" evidence="7">
    <location>
        <begin position="266"/>
        <end position="284"/>
    </location>
</feature>
<keyword evidence="6 7" id="KW-0472">Membrane</keyword>
<gene>
    <name evidence="9" type="ORF">GCM10020369_20570</name>
</gene>
<evidence type="ECO:0000256" key="6">
    <source>
        <dbReference type="ARBA" id="ARBA00023136"/>
    </source>
</evidence>
<dbReference type="InterPro" id="IPR011701">
    <property type="entry name" value="MFS"/>
</dbReference>
<evidence type="ECO:0000256" key="2">
    <source>
        <dbReference type="ARBA" id="ARBA00022448"/>
    </source>
</evidence>
<feature type="transmembrane region" description="Helical" evidence="7">
    <location>
        <begin position="117"/>
        <end position="138"/>
    </location>
</feature>
<dbReference type="Pfam" id="PF07690">
    <property type="entry name" value="MFS_1"/>
    <property type="match status" value="1"/>
</dbReference>
<dbReference type="InterPro" id="IPR020846">
    <property type="entry name" value="MFS_dom"/>
</dbReference>
<evidence type="ECO:0000256" key="3">
    <source>
        <dbReference type="ARBA" id="ARBA00022475"/>
    </source>
</evidence>
<feature type="transmembrane region" description="Helical" evidence="7">
    <location>
        <begin position="217"/>
        <end position="238"/>
    </location>
</feature>
<feature type="transmembrane region" description="Helical" evidence="7">
    <location>
        <begin position="304"/>
        <end position="324"/>
    </location>
</feature>
<dbReference type="InterPro" id="IPR005829">
    <property type="entry name" value="Sugar_transporter_CS"/>
</dbReference>
<feature type="domain" description="Major facilitator superfamily (MFS) profile" evidence="8">
    <location>
        <begin position="49"/>
        <end position="450"/>
    </location>
</feature>
<protein>
    <submittedName>
        <fullName evidence="9">MFS transporter</fullName>
    </submittedName>
</protein>
<feature type="transmembrane region" description="Helical" evidence="7">
    <location>
        <begin position="47"/>
        <end position="73"/>
    </location>
</feature>
<dbReference type="PROSITE" id="PS50850">
    <property type="entry name" value="MFS"/>
    <property type="match status" value="1"/>
</dbReference>
<evidence type="ECO:0000256" key="4">
    <source>
        <dbReference type="ARBA" id="ARBA00022692"/>
    </source>
</evidence>
<accession>A0ABP6SUD3</accession>
<feature type="transmembrane region" description="Helical" evidence="7">
    <location>
        <begin position="85"/>
        <end position="105"/>
    </location>
</feature>
<feature type="transmembrane region" description="Helical" evidence="7">
    <location>
        <begin position="144"/>
        <end position="169"/>
    </location>
</feature>
<keyword evidence="3" id="KW-1003">Cell membrane</keyword>